<dbReference type="Proteomes" id="UP000034259">
    <property type="component" value="Unassembled WGS sequence"/>
</dbReference>
<organism evidence="4 5">
    <name type="scientific">Methanosarcina mazei</name>
    <name type="common">Methanosarcina frisia</name>
    <dbReference type="NCBI Taxonomy" id="2209"/>
    <lineage>
        <taxon>Archaea</taxon>
        <taxon>Methanobacteriati</taxon>
        <taxon>Methanobacteriota</taxon>
        <taxon>Stenosarchaea group</taxon>
        <taxon>Methanomicrobia</taxon>
        <taxon>Methanosarcinales</taxon>
        <taxon>Methanosarcinaceae</taxon>
        <taxon>Methanosarcina</taxon>
    </lineage>
</organism>
<dbReference type="Proteomes" id="UP000034672">
    <property type="component" value="Unassembled WGS sequence"/>
</dbReference>
<dbReference type="EMBL" id="JJQI01000072">
    <property type="protein sequence ID" value="KKH38744.1"/>
    <property type="molecule type" value="Genomic_DNA"/>
</dbReference>
<dbReference type="EMBL" id="JJQK01000246">
    <property type="protein sequence ID" value="KKH45783.1"/>
    <property type="molecule type" value="Genomic_DNA"/>
</dbReference>
<reference evidence="5 6" key="1">
    <citation type="journal article" date="2015" name="ISME J.">
        <title>Genomic and phenotypic differentiation among Methanosarcina mazei populations from Columbia River sediment.</title>
        <authorList>
            <person name="Youngblut N.D."/>
            <person name="Wirth J.S."/>
            <person name="Henriksen J.R."/>
            <person name="Smith M."/>
            <person name="Simon H."/>
            <person name="Metcalf W.W."/>
            <person name="Whitaker R.J."/>
        </authorList>
    </citation>
    <scope>NUCLEOTIDE SEQUENCE [LARGE SCALE GENOMIC DNA]</scope>
    <source>
        <strain evidence="3 6">1.H.A.1A.4</strain>
        <strain evidence="4 5">1.H.A.2.1</strain>
    </source>
</reference>
<dbReference type="PANTHER" id="PTHR23416:SF23">
    <property type="entry name" value="ACETYLTRANSFERASE C18B11.09C-RELATED"/>
    <property type="match status" value="1"/>
</dbReference>
<accession>A0A0F8N4U0</accession>
<name>A0A0F8N4U0_METMZ</name>
<dbReference type="Pfam" id="PF00132">
    <property type="entry name" value="Hexapep"/>
    <property type="match status" value="1"/>
</dbReference>
<dbReference type="AlphaFoldDB" id="A0A0F8N4U0"/>
<evidence type="ECO:0000313" key="3">
    <source>
        <dbReference type="EMBL" id="KKH38744.1"/>
    </source>
</evidence>
<dbReference type="InterPro" id="IPR011004">
    <property type="entry name" value="Trimer_LpxA-like_sf"/>
</dbReference>
<evidence type="ECO:0000256" key="1">
    <source>
        <dbReference type="ARBA" id="ARBA00007274"/>
    </source>
</evidence>
<gene>
    <name evidence="3" type="ORF">DU71_13650</name>
    <name evidence="4" type="ORF">DU72_00945</name>
</gene>
<evidence type="ECO:0000313" key="6">
    <source>
        <dbReference type="Proteomes" id="UP000034672"/>
    </source>
</evidence>
<evidence type="ECO:0000256" key="2">
    <source>
        <dbReference type="ARBA" id="ARBA00022679"/>
    </source>
</evidence>
<dbReference type="InterPro" id="IPR001451">
    <property type="entry name" value="Hexapep"/>
</dbReference>
<dbReference type="InterPro" id="IPR051159">
    <property type="entry name" value="Hexapeptide_acetyltransf"/>
</dbReference>
<dbReference type="PANTHER" id="PTHR23416">
    <property type="entry name" value="SIALIC ACID SYNTHASE-RELATED"/>
    <property type="match status" value="1"/>
</dbReference>
<dbReference type="PATRIC" id="fig|2209.52.peg.2964"/>
<keyword evidence="2" id="KW-0808">Transferase</keyword>
<dbReference type="Gene3D" id="2.160.10.10">
    <property type="entry name" value="Hexapeptide repeat proteins"/>
    <property type="match status" value="1"/>
</dbReference>
<evidence type="ECO:0000313" key="5">
    <source>
        <dbReference type="Proteomes" id="UP000034259"/>
    </source>
</evidence>
<evidence type="ECO:0000313" key="4">
    <source>
        <dbReference type="EMBL" id="KKH45783.1"/>
    </source>
</evidence>
<dbReference type="SUPFAM" id="SSF51161">
    <property type="entry name" value="Trimeric LpxA-like enzymes"/>
    <property type="match status" value="1"/>
</dbReference>
<proteinExistence type="inferred from homology"/>
<sequence length="92" mass="9476">MIEDDVVIGPNVTLIGASHKKEDIAKYGKVVTTTKGKITVKKGSWIGAGSIILPNVTIHEGAVVGAGAVVTKDVEPYTIVAGVPARKIGVVK</sequence>
<protein>
    <recommendedName>
        <fullName evidence="7">Acyltransferase</fullName>
    </recommendedName>
</protein>
<comment type="caution">
    <text evidence="4">The sequence shown here is derived from an EMBL/GenBank/DDBJ whole genome shotgun (WGS) entry which is preliminary data.</text>
</comment>
<dbReference type="GO" id="GO:0008374">
    <property type="term" value="F:O-acyltransferase activity"/>
    <property type="evidence" value="ECO:0007669"/>
    <property type="project" value="TreeGrafter"/>
</dbReference>
<evidence type="ECO:0008006" key="7">
    <source>
        <dbReference type="Google" id="ProtNLM"/>
    </source>
</evidence>
<comment type="similarity">
    <text evidence="1">Belongs to the transferase hexapeptide repeat family.</text>
</comment>